<dbReference type="InterPro" id="IPR033479">
    <property type="entry name" value="dCache_1"/>
</dbReference>
<keyword evidence="3" id="KW-1003">Cell membrane</keyword>
<keyword evidence="8" id="KW-0807">Transducer</keyword>
<dbReference type="FunFam" id="1.10.287.950:FF:000001">
    <property type="entry name" value="Methyl-accepting chemotaxis sensory transducer"/>
    <property type="match status" value="1"/>
</dbReference>
<dbReference type="PRINTS" id="PR00260">
    <property type="entry name" value="CHEMTRNSDUCR"/>
</dbReference>
<name>A0A837G2N3_9VIBR</name>
<evidence type="ECO:0000313" key="10">
    <source>
        <dbReference type="EMBL" id="KJY69214.1"/>
    </source>
</evidence>
<dbReference type="GO" id="GO:0004888">
    <property type="term" value="F:transmembrane signaling receptor activity"/>
    <property type="evidence" value="ECO:0007669"/>
    <property type="project" value="InterPro"/>
</dbReference>
<evidence type="ECO:0000256" key="5">
    <source>
        <dbReference type="ARBA" id="ARBA00022692"/>
    </source>
</evidence>
<evidence type="ECO:0000256" key="7">
    <source>
        <dbReference type="ARBA" id="ARBA00023136"/>
    </source>
</evidence>
<dbReference type="SUPFAM" id="SSF103190">
    <property type="entry name" value="Sensory domain-like"/>
    <property type="match status" value="1"/>
</dbReference>
<keyword evidence="7" id="KW-0472">Membrane</keyword>
<reference evidence="10" key="1">
    <citation type="journal article" date="2015" name="BMC Genomics">
        <title>Genome mining reveals unlocked bioactive potential of marine Gram-negative bacteria.</title>
        <authorList>
            <person name="Machado H."/>
            <person name="Sonnenschein E.C."/>
            <person name="Melchiorsen J."/>
            <person name="Gram L."/>
        </authorList>
    </citation>
    <scope>NUCLEOTIDE SEQUENCE</scope>
    <source>
        <strain evidence="10">S2052</strain>
    </source>
</reference>
<dbReference type="PANTHER" id="PTHR32089:SF117">
    <property type="entry name" value="METHYL ACCEPTING SENSORY TRANSDUCER WITH CACHE_1 SMALL MOLECULE BINDING DOMAIN"/>
    <property type="match status" value="1"/>
</dbReference>
<proteinExistence type="inferred from homology"/>
<dbReference type="Gene3D" id="1.10.287.950">
    <property type="entry name" value="Methyl-accepting chemotaxis protein"/>
    <property type="match status" value="1"/>
</dbReference>
<protein>
    <submittedName>
        <fullName evidence="10">Chemotaxis protein</fullName>
    </submittedName>
</protein>
<dbReference type="Pfam" id="PF00015">
    <property type="entry name" value="MCPsignal"/>
    <property type="match status" value="1"/>
</dbReference>
<dbReference type="GO" id="GO:0007165">
    <property type="term" value="P:signal transduction"/>
    <property type="evidence" value="ECO:0007669"/>
    <property type="project" value="UniProtKB-KW"/>
</dbReference>
<dbReference type="RefSeq" id="WP_045986865.1">
    <property type="nucleotide sequence ID" value="NZ_CP063051.1"/>
</dbReference>
<accession>A0A837G2N3</accession>
<dbReference type="CDD" id="cd11386">
    <property type="entry name" value="MCP_signal"/>
    <property type="match status" value="1"/>
</dbReference>
<dbReference type="PROSITE" id="PS50885">
    <property type="entry name" value="HAMP"/>
    <property type="match status" value="1"/>
</dbReference>
<dbReference type="SUPFAM" id="SSF58104">
    <property type="entry name" value="Methyl-accepting chemotaxis protein (MCP) signaling domain"/>
    <property type="match status" value="1"/>
</dbReference>
<keyword evidence="4" id="KW-0145">Chemotaxis</keyword>
<dbReference type="SMART" id="SM00283">
    <property type="entry name" value="MA"/>
    <property type="match status" value="1"/>
</dbReference>
<evidence type="ECO:0000256" key="2">
    <source>
        <dbReference type="ARBA" id="ARBA00004651"/>
    </source>
</evidence>
<comment type="subcellular location">
    <subcellularLocation>
        <location evidence="1">Cell inner membrane</location>
    </subcellularLocation>
    <subcellularLocation>
        <location evidence="2">Cell membrane</location>
        <topology evidence="2">Multi-pass membrane protein</topology>
    </subcellularLocation>
</comment>
<dbReference type="InterPro" id="IPR004090">
    <property type="entry name" value="Chemotax_Me-accpt_rcpt"/>
</dbReference>
<dbReference type="InterPro" id="IPR029151">
    <property type="entry name" value="Sensor-like_sf"/>
</dbReference>
<dbReference type="GO" id="GO:0005886">
    <property type="term" value="C:plasma membrane"/>
    <property type="evidence" value="ECO:0007669"/>
    <property type="project" value="UniProtKB-SubCell"/>
</dbReference>
<comment type="caution">
    <text evidence="10">The sequence shown here is derived from an EMBL/GenBank/DDBJ whole genome shotgun (WGS) entry which is preliminary data.</text>
</comment>
<evidence type="ECO:0000256" key="3">
    <source>
        <dbReference type="ARBA" id="ARBA00022475"/>
    </source>
</evidence>
<dbReference type="CDD" id="cd06225">
    <property type="entry name" value="HAMP"/>
    <property type="match status" value="1"/>
</dbReference>
<sequence>MFSFKAKLLISKLSLLVISLAALAYFQYSFLHSDREKEIHNTIESVLTGVENTVQSDIDGWKNLALSTTQTIQHEYAPKSIEQIIEQPKLKELFVATGIGIEEDGGIIENVPGWVPDNTWDSRERPWYQDAKQHRSLIITEPYIDVNTQQQMISISAPVVVKGEFKGVTFFDVSLAVLSEKINRISPLNAGYLFLMTKDGNIISHPNKDYNGKQLSEVYPELKLGGDDQVLTLDGEKNIVQQLPLTGHDWIIGSVLKEDIVFQSLDDMRDQTLMYLLAVIMISVVVLGFVVNLLMKPLSNMTTGINSISGEGDKKDLTYRLETKVDKEFAHIAGAFNGFVEMLQNNIQTSKLFANDLTSTTRTAVENSERSEASILKQQQEVEQLVTALNEMSSTAQEMARNTQSAAHAASQAHDASVEGVQTAVNASCIIGELSAQVAQSEQDVKQLNVSADNIKGILSVISDISDQTNLLALNAAIEAARAGDSGRGFAVVADEVRQLAQRTQSATADIGKILEELETGTEQVGQSMSVSLSKADEAISGMKQVEVGLNTINESVQSINDMNVQIATAAEEQSLVVEEISTNATNIYTLSSEVTDLVSNTRTAVQKLKDQNESDKSLEAFVV</sequence>
<keyword evidence="6" id="KW-1133">Transmembrane helix</keyword>
<evidence type="ECO:0000256" key="4">
    <source>
        <dbReference type="ARBA" id="ARBA00022500"/>
    </source>
</evidence>
<evidence type="ECO:0000256" key="1">
    <source>
        <dbReference type="ARBA" id="ARBA00004533"/>
    </source>
</evidence>
<dbReference type="CDD" id="cd12913">
    <property type="entry name" value="PDC1_MCP_like"/>
    <property type="match status" value="1"/>
</dbReference>
<dbReference type="InterPro" id="IPR004089">
    <property type="entry name" value="MCPsignal_dom"/>
</dbReference>
<evidence type="ECO:0000256" key="8">
    <source>
        <dbReference type="ARBA" id="ARBA00023224"/>
    </source>
</evidence>
<evidence type="ECO:0000256" key="6">
    <source>
        <dbReference type="ARBA" id="ARBA00022989"/>
    </source>
</evidence>
<dbReference type="Gene3D" id="3.30.450.20">
    <property type="entry name" value="PAS domain"/>
    <property type="match status" value="2"/>
</dbReference>
<dbReference type="SMART" id="SM00304">
    <property type="entry name" value="HAMP"/>
    <property type="match status" value="1"/>
</dbReference>
<comment type="similarity">
    <text evidence="9">Belongs to the methyl-accepting chemotaxis (MCP) protein family.</text>
</comment>
<dbReference type="AlphaFoldDB" id="A0A837G2N3"/>
<dbReference type="PANTHER" id="PTHR32089">
    <property type="entry name" value="METHYL-ACCEPTING CHEMOTAXIS PROTEIN MCPB"/>
    <property type="match status" value="1"/>
</dbReference>
<dbReference type="Pfam" id="PF02743">
    <property type="entry name" value="dCache_1"/>
    <property type="match status" value="1"/>
</dbReference>
<dbReference type="GO" id="GO:0006935">
    <property type="term" value="P:chemotaxis"/>
    <property type="evidence" value="ECO:0007669"/>
    <property type="project" value="UniProtKB-KW"/>
</dbReference>
<keyword evidence="5" id="KW-0812">Transmembrane</keyword>
<dbReference type="PROSITE" id="PS50111">
    <property type="entry name" value="CHEMOTAXIS_TRANSDUC_2"/>
    <property type="match status" value="1"/>
</dbReference>
<dbReference type="InterPro" id="IPR003660">
    <property type="entry name" value="HAMP_dom"/>
</dbReference>
<gene>
    <name evidence="10" type="ORF">TW71_18240</name>
</gene>
<evidence type="ECO:0000256" key="9">
    <source>
        <dbReference type="ARBA" id="ARBA00029447"/>
    </source>
</evidence>
<dbReference type="EMBL" id="JXXR01000020">
    <property type="protein sequence ID" value="KJY69214.1"/>
    <property type="molecule type" value="Genomic_DNA"/>
</dbReference>
<dbReference type="CDD" id="cd12912">
    <property type="entry name" value="PDC2_MCP_like"/>
    <property type="match status" value="1"/>
</dbReference>
<dbReference type="Pfam" id="PF00672">
    <property type="entry name" value="HAMP"/>
    <property type="match status" value="1"/>
</dbReference>
<organism evidence="10">
    <name type="scientific">Vibrio coralliilyticus</name>
    <dbReference type="NCBI Taxonomy" id="190893"/>
    <lineage>
        <taxon>Bacteria</taxon>
        <taxon>Pseudomonadati</taxon>
        <taxon>Pseudomonadota</taxon>
        <taxon>Gammaproteobacteria</taxon>
        <taxon>Vibrionales</taxon>
        <taxon>Vibrionaceae</taxon>
        <taxon>Vibrio</taxon>
    </lineage>
</organism>